<protein>
    <submittedName>
        <fullName evidence="5">THO complex subunit 3-like</fullName>
    </submittedName>
</protein>
<dbReference type="SUPFAM" id="SSF50978">
    <property type="entry name" value="WD40 repeat-like"/>
    <property type="match status" value="1"/>
</dbReference>
<dbReference type="InterPro" id="IPR015943">
    <property type="entry name" value="WD40/YVTN_repeat-like_dom_sf"/>
</dbReference>
<reference evidence="5 6" key="1">
    <citation type="journal article" date="2018" name="IMA Fungus">
        <title>IMA Genome-F 10: Nine draft genome sequences of Claviceps purpurea s.lat., including C. arundinis, C. humidiphila, and C. cf. spartinae, pseudomolecules for the pitch canker pathogen Fusarium circinatum, draft genome of Davidsoniella eucalypti, Grosmannia galeiformis, Quambalaria eucalypti, and Teratosphaeria destructans.</title>
        <authorList>
            <person name="Wingfield B.D."/>
            <person name="Liu M."/>
            <person name="Nguyen H.D."/>
            <person name="Lane F.A."/>
            <person name="Morgan S.W."/>
            <person name="De Vos L."/>
            <person name="Wilken P.M."/>
            <person name="Duong T.A."/>
            <person name="Aylward J."/>
            <person name="Coetzee M.P."/>
            <person name="Dadej K."/>
            <person name="De Beer Z.W."/>
            <person name="Findlay W."/>
            <person name="Havenga M."/>
            <person name="Kolarik M."/>
            <person name="Menzies J.G."/>
            <person name="Naidoo K."/>
            <person name="Pochopski O."/>
            <person name="Shoukouhi P."/>
            <person name="Santana Q.C."/>
            <person name="Seifert K.A."/>
            <person name="Soal N."/>
            <person name="Steenkamp E.T."/>
            <person name="Tatham C.T."/>
            <person name="van der Nest M.A."/>
            <person name="Wingfield M.J."/>
        </authorList>
    </citation>
    <scope>NUCLEOTIDE SEQUENCE [LARGE SCALE GENOMIC DNA]</scope>
    <source>
        <strain evidence="5">CMW44962</strain>
    </source>
</reference>
<keyword evidence="1 4" id="KW-0853">WD repeat</keyword>
<dbReference type="Pfam" id="PF00400">
    <property type="entry name" value="WD40"/>
    <property type="match status" value="4"/>
</dbReference>
<organism evidence="5 6">
    <name type="scientific">Teratosphaeria destructans</name>
    <dbReference type="NCBI Taxonomy" id="418781"/>
    <lineage>
        <taxon>Eukaryota</taxon>
        <taxon>Fungi</taxon>
        <taxon>Dikarya</taxon>
        <taxon>Ascomycota</taxon>
        <taxon>Pezizomycotina</taxon>
        <taxon>Dothideomycetes</taxon>
        <taxon>Dothideomycetidae</taxon>
        <taxon>Mycosphaerellales</taxon>
        <taxon>Teratosphaeriaceae</taxon>
        <taxon>Teratosphaeria</taxon>
    </lineage>
</organism>
<dbReference type="GO" id="GO:0006406">
    <property type="term" value="P:mRNA export from nucleus"/>
    <property type="evidence" value="ECO:0007669"/>
    <property type="project" value="InterPro"/>
</dbReference>
<dbReference type="PROSITE" id="PS50082">
    <property type="entry name" value="WD_REPEATS_2"/>
    <property type="match status" value="2"/>
</dbReference>
<dbReference type="EMBL" id="RIBY02002305">
    <property type="protein sequence ID" value="KAH9820286.1"/>
    <property type="molecule type" value="Genomic_DNA"/>
</dbReference>
<name>A0A9W7SKR0_9PEZI</name>
<dbReference type="InterPro" id="IPR001680">
    <property type="entry name" value="WD40_rpt"/>
</dbReference>
<sequence>MPAPVRSRHLKKSDFQQLFKPLKPTLFSESPSPRPSTLIQKITSVSWSATGALLATCTTANIRIWSPDRAHVKSSTELRNAHPKHGAAYGTPGHVLASTGADGMVRLWDVRLPGGATGVAGRGTPVGDVRIGDSGIFLAWHPGGDQVLASRKDDVIHCVDVRQVAGGHMYARDEVAGVGAKLDLTSTECLKGRDDKGNKDIFYQLSFSNSGREVLAPTADGVVKVFDYPTFTHLHTLSGHTATAYCVQHSPAGSHVAVGSADSTISLWDTTTWFCSGTLNAPSQLTSVKDMSFSFDGQYLVAGSGSEARDGLPGLNVYHVDSGEVALTVETANCPSFVAWHPSRYWVAYAGDPGGLKVVGAGSGI</sequence>
<comment type="similarity">
    <text evidence="3">Belongs to the THOC3 family.</text>
</comment>
<dbReference type="OrthoDB" id="340259at2759"/>
<dbReference type="GO" id="GO:0000445">
    <property type="term" value="C:THO complex part of transcription export complex"/>
    <property type="evidence" value="ECO:0007669"/>
    <property type="project" value="TreeGrafter"/>
</dbReference>
<evidence type="ECO:0000313" key="5">
    <source>
        <dbReference type="EMBL" id="KAH9820286.1"/>
    </source>
</evidence>
<evidence type="ECO:0000256" key="4">
    <source>
        <dbReference type="PROSITE-ProRule" id="PRU00221"/>
    </source>
</evidence>
<keyword evidence="6" id="KW-1185">Reference proteome</keyword>
<dbReference type="PANTHER" id="PTHR22839:SF0">
    <property type="entry name" value="THO COMPLEX SUBUNIT 3"/>
    <property type="match status" value="1"/>
</dbReference>
<dbReference type="InterPro" id="IPR036322">
    <property type="entry name" value="WD40_repeat_dom_sf"/>
</dbReference>
<evidence type="ECO:0000256" key="3">
    <source>
        <dbReference type="ARBA" id="ARBA00046343"/>
    </source>
</evidence>
<keyword evidence="2" id="KW-0677">Repeat</keyword>
<evidence type="ECO:0000256" key="2">
    <source>
        <dbReference type="ARBA" id="ARBA00022737"/>
    </source>
</evidence>
<dbReference type="Proteomes" id="UP001138500">
    <property type="component" value="Unassembled WGS sequence"/>
</dbReference>
<gene>
    <name evidence="5" type="ORF">Tdes44962_MAKER10330</name>
</gene>
<dbReference type="PANTHER" id="PTHR22839">
    <property type="entry name" value="THO COMPLEX SUBUNIT 3 THO3"/>
    <property type="match status" value="1"/>
</dbReference>
<accession>A0A9W7SKR0</accession>
<evidence type="ECO:0000256" key="1">
    <source>
        <dbReference type="ARBA" id="ARBA00022574"/>
    </source>
</evidence>
<dbReference type="SMART" id="SM00320">
    <property type="entry name" value="WD40"/>
    <property type="match status" value="6"/>
</dbReference>
<reference evidence="5 6" key="2">
    <citation type="journal article" date="2021" name="Curr. Genet.">
        <title>Genetic response to nitrogen starvation in the aggressive Eucalyptus foliar pathogen Teratosphaeria destructans.</title>
        <authorList>
            <person name="Havenga M."/>
            <person name="Wingfield B.D."/>
            <person name="Wingfield M.J."/>
            <person name="Dreyer L.L."/>
            <person name="Roets F."/>
            <person name="Aylward J."/>
        </authorList>
    </citation>
    <scope>NUCLEOTIDE SEQUENCE [LARGE SCALE GENOMIC DNA]</scope>
    <source>
        <strain evidence="5">CMW44962</strain>
    </source>
</reference>
<feature type="non-terminal residue" evidence="5">
    <location>
        <position position="1"/>
    </location>
</feature>
<feature type="repeat" description="WD" evidence="4">
    <location>
        <begin position="93"/>
        <end position="111"/>
    </location>
</feature>
<proteinExistence type="inferred from homology"/>
<dbReference type="PROSITE" id="PS50294">
    <property type="entry name" value="WD_REPEATS_REGION"/>
    <property type="match status" value="1"/>
</dbReference>
<dbReference type="InterPro" id="IPR040132">
    <property type="entry name" value="Tex1/THOC3"/>
</dbReference>
<comment type="caution">
    <text evidence="5">The sequence shown here is derived from an EMBL/GenBank/DDBJ whole genome shotgun (WGS) entry which is preliminary data.</text>
</comment>
<dbReference type="AlphaFoldDB" id="A0A9W7SKR0"/>
<dbReference type="Gene3D" id="2.130.10.10">
    <property type="entry name" value="YVTN repeat-like/Quinoprotein amine dehydrogenase"/>
    <property type="match status" value="2"/>
</dbReference>
<evidence type="ECO:0000313" key="6">
    <source>
        <dbReference type="Proteomes" id="UP001138500"/>
    </source>
</evidence>
<feature type="repeat" description="WD" evidence="4">
    <location>
        <begin position="237"/>
        <end position="272"/>
    </location>
</feature>